<evidence type="ECO:0000256" key="3">
    <source>
        <dbReference type="ARBA" id="ARBA00022448"/>
    </source>
</evidence>
<keyword evidence="4 10" id="KW-1003">Cell membrane</keyword>
<name>A0A6C7EBD0_ILUCY</name>
<keyword evidence="13" id="KW-1185">Reference proteome</keyword>
<dbReference type="InterPro" id="IPR011867">
    <property type="entry name" value="ModB_ABC"/>
</dbReference>
<protein>
    <recommendedName>
        <fullName evidence="10">Molybdenum transport system permease</fullName>
    </recommendedName>
</protein>
<reference evidence="12 13" key="1">
    <citation type="journal article" date="2013" name="Int. J. Syst. Evol. Microbiol.">
        <title>Ilumatobacter nonamiense sp. nov. and Ilumatobacter coccineum sp. nov., isolated from seashore sand.</title>
        <authorList>
            <person name="Matsumoto A."/>
            <person name="Kasai H."/>
            <person name="Matsuo Y."/>
            <person name="Shizuri Y."/>
            <person name="Ichikawa N."/>
            <person name="Fujita N."/>
            <person name="Omura S."/>
            <person name="Takahashi Y."/>
        </authorList>
    </citation>
    <scope>NUCLEOTIDE SEQUENCE [LARGE SCALE GENOMIC DNA]</scope>
    <source>
        <strain evidence="13">NBRC 103263 / KCTC 29153 / YM16-304</strain>
    </source>
</reference>
<dbReference type="PANTHER" id="PTHR30183">
    <property type="entry name" value="MOLYBDENUM TRANSPORT SYSTEM PERMEASE PROTEIN MODB"/>
    <property type="match status" value="1"/>
</dbReference>
<evidence type="ECO:0000313" key="13">
    <source>
        <dbReference type="Proteomes" id="UP000011863"/>
    </source>
</evidence>
<dbReference type="InterPro" id="IPR000515">
    <property type="entry name" value="MetI-like"/>
</dbReference>
<organism evidence="12 13">
    <name type="scientific">Ilumatobacter coccineus (strain NBRC 103263 / KCTC 29153 / YM16-304)</name>
    <dbReference type="NCBI Taxonomy" id="1313172"/>
    <lineage>
        <taxon>Bacteria</taxon>
        <taxon>Bacillati</taxon>
        <taxon>Actinomycetota</taxon>
        <taxon>Acidimicrobiia</taxon>
        <taxon>Acidimicrobiales</taxon>
        <taxon>Ilumatobacteraceae</taxon>
        <taxon>Ilumatobacter</taxon>
    </lineage>
</organism>
<dbReference type="RefSeq" id="WP_015443294.1">
    <property type="nucleotide sequence ID" value="NC_020520.1"/>
</dbReference>
<evidence type="ECO:0000313" key="12">
    <source>
        <dbReference type="EMBL" id="BAN04047.1"/>
    </source>
</evidence>
<proteinExistence type="inferred from homology"/>
<comment type="similarity">
    <text evidence="2 10">Belongs to the binding-protein-dependent transport system permease family. CysTW subfamily.</text>
</comment>
<evidence type="ECO:0000256" key="9">
    <source>
        <dbReference type="RuleBase" id="RU363032"/>
    </source>
</evidence>
<dbReference type="InterPro" id="IPR035906">
    <property type="entry name" value="MetI-like_sf"/>
</dbReference>
<keyword evidence="7 9" id="KW-1133">Transmembrane helix</keyword>
<comment type="function">
    <text evidence="10">Part of the binding-protein-dependent transport system for molybdenum; probably responsible for the translocation of the substrate across the membrane.</text>
</comment>
<dbReference type="NCBIfam" id="TIGR01581">
    <property type="entry name" value="Mo_ABC_porter"/>
    <property type="match status" value="1"/>
</dbReference>
<feature type="domain" description="ABC transmembrane type-1" evidence="11">
    <location>
        <begin position="52"/>
        <end position="255"/>
    </location>
</feature>
<feature type="transmembrane region" description="Helical" evidence="9">
    <location>
        <begin position="57"/>
        <end position="78"/>
    </location>
</feature>
<gene>
    <name evidence="12" type="ORF">YM304_37330</name>
</gene>
<evidence type="ECO:0000256" key="10">
    <source>
        <dbReference type="RuleBase" id="RU365097"/>
    </source>
</evidence>
<dbReference type="NCBIfam" id="TIGR02141">
    <property type="entry name" value="modB_ABC"/>
    <property type="match status" value="1"/>
</dbReference>
<evidence type="ECO:0000256" key="5">
    <source>
        <dbReference type="ARBA" id="ARBA00022505"/>
    </source>
</evidence>
<dbReference type="InterPro" id="IPR006469">
    <property type="entry name" value="NifC_ABC_porter"/>
</dbReference>
<feature type="transmembrane region" description="Helical" evidence="9">
    <location>
        <begin position="90"/>
        <end position="111"/>
    </location>
</feature>
<keyword evidence="5 10" id="KW-0500">Molybdenum</keyword>
<keyword evidence="6 9" id="KW-0812">Transmembrane</keyword>
<dbReference type="AlphaFoldDB" id="A0A6C7EBD0"/>
<keyword evidence="8 9" id="KW-0472">Membrane</keyword>
<dbReference type="PANTHER" id="PTHR30183:SF3">
    <property type="entry name" value="MOLYBDENUM TRANSPORT SYSTEM PERMEASE PROTEIN MODB"/>
    <property type="match status" value="1"/>
</dbReference>
<evidence type="ECO:0000256" key="6">
    <source>
        <dbReference type="ARBA" id="ARBA00022692"/>
    </source>
</evidence>
<dbReference type="Proteomes" id="UP000011863">
    <property type="component" value="Chromosome"/>
</dbReference>
<evidence type="ECO:0000256" key="2">
    <source>
        <dbReference type="ARBA" id="ARBA00007069"/>
    </source>
</evidence>
<evidence type="ECO:0000256" key="4">
    <source>
        <dbReference type="ARBA" id="ARBA00022475"/>
    </source>
</evidence>
<evidence type="ECO:0000259" key="11">
    <source>
        <dbReference type="PROSITE" id="PS50928"/>
    </source>
</evidence>
<dbReference type="Gene3D" id="1.10.3720.10">
    <property type="entry name" value="MetI-like"/>
    <property type="match status" value="1"/>
</dbReference>
<dbReference type="Pfam" id="PF00528">
    <property type="entry name" value="BPD_transp_1"/>
    <property type="match status" value="1"/>
</dbReference>
<evidence type="ECO:0000256" key="8">
    <source>
        <dbReference type="ARBA" id="ARBA00023136"/>
    </source>
</evidence>
<evidence type="ECO:0000256" key="1">
    <source>
        <dbReference type="ARBA" id="ARBA00004651"/>
    </source>
</evidence>
<dbReference type="KEGG" id="aym:YM304_37330"/>
<keyword evidence="3 9" id="KW-0813">Transport</keyword>
<evidence type="ECO:0000256" key="7">
    <source>
        <dbReference type="ARBA" id="ARBA00022989"/>
    </source>
</evidence>
<dbReference type="GO" id="GO:0005886">
    <property type="term" value="C:plasma membrane"/>
    <property type="evidence" value="ECO:0007669"/>
    <property type="project" value="UniProtKB-SubCell"/>
</dbReference>
<sequence>MTRSSTRPPALLAVLGAVGALLFVLPLVGLLEATPWSKLADLLSDDVVIDALRLSLITSVAATALATLFGVPLAWLLSRTRFRGRSMLQAIVTLPMVLPPVVGGAALLFALGRRGLVGEALDDTTGFVLPFSIWGVILANTFVAMPFLVITVEGALSNIDQRYEGVAAGLGASRLTVFRRVTLPMIAPSLRAGMVLAWARAFGEFGATVTFAGNLQGRTQTLPLAVFVSLDANRDAAIAMSLLMVTVSVVVLVVLRGRWWSGRST</sequence>
<comment type="subcellular location">
    <subcellularLocation>
        <location evidence="1 9">Cell membrane</location>
        <topology evidence="1 9">Multi-pass membrane protein</topology>
    </subcellularLocation>
</comment>
<dbReference type="CDD" id="cd06261">
    <property type="entry name" value="TM_PBP2"/>
    <property type="match status" value="1"/>
</dbReference>
<comment type="caution">
    <text evidence="10">Lacks conserved residue(s) required for the propagation of feature annotation.</text>
</comment>
<feature type="transmembrane region" description="Helical" evidence="9">
    <location>
        <begin position="131"/>
        <end position="152"/>
    </location>
</feature>
<accession>A0A6C7EBD0</accession>
<feature type="transmembrane region" description="Helical" evidence="9">
    <location>
        <begin position="236"/>
        <end position="255"/>
    </location>
</feature>
<dbReference type="GO" id="GO:0015098">
    <property type="term" value="F:molybdate ion transmembrane transporter activity"/>
    <property type="evidence" value="ECO:0007669"/>
    <property type="project" value="UniProtKB-UniRule"/>
</dbReference>
<dbReference type="PROSITE" id="PS50928">
    <property type="entry name" value="ABC_TM1"/>
    <property type="match status" value="1"/>
</dbReference>
<dbReference type="SUPFAM" id="SSF161098">
    <property type="entry name" value="MetI-like"/>
    <property type="match status" value="1"/>
</dbReference>
<dbReference type="EMBL" id="AP012057">
    <property type="protein sequence ID" value="BAN04047.1"/>
    <property type="molecule type" value="Genomic_DNA"/>
</dbReference>